<accession>A0A9N9SEP4</accession>
<dbReference type="Proteomes" id="UP001153737">
    <property type="component" value="Chromosome 3"/>
</dbReference>
<keyword evidence="4" id="KW-1185">Reference proteome</keyword>
<protein>
    <submittedName>
        <fullName evidence="3">Uncharacterized protein</fullName>
    </submittedName>
</protein>
<feature type="domain" description="DUF4371" evidence="2">
    <location>
        <begin position="239"/>
        <end position="408"/>
    </location>
</feature>
<feature type="domain" description="HAT C-terminal dimerisation" evidence="1">
    <location>
        <begin position="728"/>
        <end position="782"/>
    </location>
</feature>
<dbReference type="AlphaFoldDB" id="A0A9N9SEP4"/>
<dbReference type="EMBL" id="OU896709">
    <property type="protein sequence ID" value="CAG9820305.1"/>
    <property type="molecule type" value="Genomic_DNA"/>
</dbReference>
<dbReference type="InterPro" id="IPR012337">
    <property type="entry name" value="RNaseH-like_sf"/>
</dbReference>
<dbReference type="InterPro" id="IPR052958">
    <property type="entry name" value="IFN-induced_PKR_regulator"/>
</dbReference>
<gene>
    <name evidence="3" type="ORF">PHAECO_LOCUS7715</name>
</gene>
<dbReference type="Pfam" id="PF05699">
    <property type="entry name" value="Dimer_Tnp_hAT"/>
    <property type="match status" value="1"/>
</dbReference>
<sequence>MSDKDRKRQKSLSAFFFTKKQKTDDAVADTGRGIEFGGVTVPCSSTHAATTSMPKNPSAASASTSYMLQERDIGTLLIKHQQDGLVLTDEERYQWLKDTWQPTTDFKFPLVREGKKNRSFQISWLKGHEWLAYSKISGGGLCKMCILFGRSEAGTNDVKLGKLVSEPLTKYKKAIETITHHESTRYHQANVVASQNFLRVMEGKSMDVVVQMRSQEMKTVEENRKKLIPIIKTIMLCGRQNIPLRGHRDDGRLESESSYGHGEGNFRALLKFRIDAGDEILHEHVKKCAKNASYISKSTQNDLIECCGELIRNKIVRKIKKSKYFTIIADETTDVSVCEQLTICIRYFDVDTKEIQEDFLMFVEVVKLTGENIAHHILKALENLNLDITLCRGQAYDGGANMSGKIKGVQARISSIQPLAFFTHCASHRLNLAISTACTVPSIRNAVGVISSVATFFRDSAQRIHLLREEMQAHLPKEKQNTLKKMCETRWVERHEAVLTFLDVLPCLPEILRKMADQEQGNRRSATSPFSLLQSIMSSEFLISLVILSDILGITLSLSRSLQAIEIDILSAIQLIDMTTASLQRQRETSTDTFKKLFNQAEAIANEIGAEITVRRITGRQTNRPNIQTQSVEEYYRLSVYIPFLDYMLNEMKSRFPSAPMQRIGQLQKLLSPNFSDKDVEDVLQGAEIYKEDLPCFLALKGELNIWQQMRENIPVSPADAYKRAKVLPNIRTLCQLLCTFPVTTSTAERSFSTLRRLKSYLRNRMTEERLNGLALMHIHQDVAAKMDANEVLDIFSRKHKRKLSLLNI</sequence>
<evidence type="ECO:0000259" key="2">
    <source>
        <dbReference type="Pfam" id="PF14291"/>
    </source>
</evidence>
<dbReference type="InterPro" id="IPR008906">
    <property type="entry name" value="HATC_C_dom"/>
</dbReference>
<reference evidence="3" key="2">
    <citation type="submission" date="2022-10" db="EMBL/GenBank/DDBJ databases">
        <authorList>
            <consortium name="ENA_rothamsted_submissions"/>
            <consortium name="culmorum"/>
            <person name="King R."/>
        </authorList>
    </citation>
    <scope>NUCLEOTIDE SEQUENCE</scope>
</reference>
<organism evidence="3 4">
    <name type="scientific">Phaedon cochleariae</name>
    <name type="common">Mustard beetle</name>
    <dbReference type="NCBI Taxonomy" id="80249"/>
    <lineage>
        <taxon>Eukaryota</taxon>
        <taxon>Metazoa</taxon>
        <taxon>Ecdysozoa</taxon>
        <taxon>Arthropoda</taxon>
        <taxon>Hexapoda</taxon>
        <taxon>Insecta</taxon>
        <taxon>Pterygota</taxon>
        <taxon>Neoptera</taxon>
        <taxon>Endopterygota</taxon>
        <taxon>Coleoptera</taxon>
        <taxon>Polyphaga</taxon>
        <taxon>Cucujiformia</taxon>
        <taxon>Chrysomeloidea</taxon>
        <taxon>Chrysomelidae</taxon>
        <taxon>Chrysomelinae</taxon>
        <taxon>Chrysomelini</taxon>
        <taxon>Phaedon</taxon>
    </lineage>
</organism>
<dbReference type="PANTHER" id="PTHR46289">
    <property type="entry name" value="52 KDA REPRESSOR OF THE INHIBITOR OF THE PROTEIN KINASE-LIKE PROTEIN-RELATED"/>
    <property type="match status" value="1"/>
</dbReference>
<dbReference type="SUPFAM" id="SSF53098">
    <property type="entry name" value="Ribonuclease H-like"/>
    <property type="match status" value="1"/>
</dbReference>
<dbReference type="PANTHER" id="PTHR46289:SF14">
    <property type="entry name" value="DUF4371 DOMAIN-CONTAINING PROTEIN"/>
    <property type="match status" value="1"/>
</dbReference>
<dbReference type="GO" id="GO:0046983">
    <property type="term" value="F:protein dimerization activity"/>
    <property type="evidence" value="ECO:0007669"/>
    <property type="project" value="InterPro"/>
</dbReference>
<dbReference type="OrthoDB" id="6604085at2759"/>
<evidence type="ECO:0000313" key="3">
    <source>
        <dbReference type="EMBL" id="CAG9820305.1"/>
    </source>
</evidence>
<reference evidence="3" key="1">
    <citation type="submission" date="2022-01" db="EMBL/GenBank/DDBJ databases">
        <authorList>
            <person name="King R."/>
        </authorList>
    </citation>
    <scope>NUCLEOTIDE SEQUENCE</scope>
</reference>
<name>A0A9N9SEP4_PHACE</name>
<evidence type="ECO:0000313" key="4">
    <source>
        <dbReference type="Proteomes" id="UP001153737"/>
    </source>
</evidence>
<proteinExistence type="predicted"/>
<evidence type="ECO:0000259" key="1">
    <source>
        <dbReference type="Pfam" id="PF05699"/>
    </source>
</evidence>
<dbReference type="InterPro" id="IPR025398">
    <property type="entry name" value="DUF4371"/>
</dbReference>
<dbReference type="Pfam" id="PF14291">
    <property type="entry name" value="DUF4371"/>
    <property type="match status" value="1"/>
</dbReference>